<dbReference type="RefSeq" id="WP_084017217.1">
    <property type="nucleotide sequence ID" value="NZ_FWXS01000005.1"/>
</dbReference>
<organism evidence="1 2">
    <name type="scientific">Moheibacter sediminis</name>
    <dbReference type="NCBI Taxonomy" id="1434700"/>
    <lineage>
        <taxon>Bacteria</taxon>
        <taxon>Pseudomonadati</taxon>
        <taxon>Bacteroidota</taxon>
        <taxon>Flavobacteriia</taxon>
        <taxon>Flavobacteriales</taxon>
        <taxon>Weeksellaceae</taxon>
        <taxon>Moheibacter</taxon>
    </lineage>
</organism>
<dbReference type="STRING" id="1434700.SAMN06296427_1058"/>
<evidence type="ECO:0000313" key="1">
    <source>
        <dbReference type="EMBL" id="SMC62950.1"/>
    </source>
</evidence>
<dbReference type="AlphaFoldDB" id="A0A1W2AQZ8"/>
<gene>
    <name evidence="1" type="ORF">SAMN06296427_1058</name>
</gene>
<accession>A0A1W2AQZ8</accession>
<dbReference type="EMBL" id="FWXS01000005">
    <property type="protein sequence ID" value="SMC62950.1"/>
    <property type="molecule type" value="Genomic_DNA"/>
</dbReference>
<protein>
    <submittedName>
        <fullName evidence="1">Uncharacterized protein</fullName>
    </submittedName>
</protein>
<sequence length="223" mass="26515">MMQTQHNLIKIEGKIGINQELHNRKLEIAKSNIVELNKRWNNVNEVVYVVEKLKFEPSDYTDSRNYSVVDLLNKYINWDLSEGKDREYQIQTYLRSIQNKFEELNTELHYRRLTNGLNDEDIEDVKIFISNFHFLSPTGFLSEMEKDQIESRLNEYCEVLEKNYISVPEIELSLENYEPLREINLDHPAEKSIIESGTSLNQIFSKYFRVRSNEISLWTRLIG</sequence>
<evidence type="ECO:0000313" key="2">
    <source>
        <dbReference type="Proteomes" id="UP000192393"/>
    </source>
</evidence>
<keyword evidence="2" id="KW-1185">Reference proteome</keyword>
<dbReference type="Proteomes" id="UP000192393">
    <property type="component" value="Unassembled WGS sequence"/>
</dbReference>
<proteinExistence type="predicted"/>
<name>A0A1W2AQZ8_9FLAO</name>
<reference evidence="1 2" key="1">
    <citation type="submission" date="2017-04" db="EMBL/GenBank/DDBJ databases">
        <authorList>
            <person name="Afonso C.L."/>
            <person name="Miller P.J."/>
            <person name="Scott M.A."/>
            <person name="Spackman E."/>
            <person name="Goraichik I."/>
            <person name="Dimitrov K.M."/>
            <person name="Suarez D.L."/>
            <person name="Swayne D.E."/>
        </authorList>
    </citation>
    <scope>NUCLEOTIDE SEQUENCE [LARGE SCALE GENOMIC DNA]</scope>
    <source>
        <strain evidence="1 2">CGMCC 1.12708</strain>
    </source>
</reference>